<dbReference type="Proteomes" id="UP000203690">
    <property type="component" value="Segment"/>
</dbReference>
<name>Q9IR99_9TOMB</name>
<feature type="region of interest" description="Disordered" evidence="3">
    <location>
        <begin position="1"/>
        <end position="22"/>
    </location>
</feature>
<accession>Q9IR99</accession>
<sequence length="76" mass="8293">MDSASETTTYELDPPGEELPTVKREIQNARGSQATKRAVARDAALSTVRSVASREVVGGVWVQVGETFTTTNHFHF</sequence>
<keyword evidence="1" id="KW-0813">Transport</keyword>
<protein>
    <submittedName>
        <fullName evidence="4">Movement protein (P8)</fullName>
    </submittedName>
</protein>
<dbReference type="EMBL" id="D86123">
    <property type="protein sequence ID" value="BAA92794.1"/>
    <property type="molecule type" value="Genomic_RNA"/>
</dbReference>
<dbReference type="GO" id="GO:0046740">
    <property type="term" value="P:transport of virus in host, cell to cell"/>
    <property type="evidence" value="ECO:0007669"/>
    <property type="project" value="UniProtKB-KW"/>
</dbReference>
<evidence type="ECO:0000256" key="3">
    <source>
        <dbReference type="SAM" id="MobiDB-lite"/>
    </source>
</evidence>
<keyword evidence="2" id="KW-0916">Viral movement protein</keyword>
<dbReference type="GeneID" id="1449672"/>
<evidence type="ECO:0000313" key="5">
    <source>
        <dbReference type="Proteomes" id="UP000203690"/>
    </source>
</evidence>
<evidence type="ECO:0000256" key="2">
    <source>
        <dbReference type="ARBA" id="ARBA00023031"/>
    </source>
</evidence>
<keyword evidence="5" id="KW-1185">Reference proteome</keyword>
<feature type="compositionally biased region" description="Polar residues" evidence="3">
    <location>
        <begin position="1"/>
        <end position="10"/>
    </location>
</feature>
<proteinExistence type="predicted"/>
<evidence type="ECO:0000256" key="1">
    <source>
        <dbReference type="ARBA" id="ARBA00022448"/>
    </source>
</evidence>
<reference evidence="4 5" key="1">
    <citation type="journal article" date="2000" name="Arch. Virol.">
        <title>The nucleotide sequence and genome organization of Japanese iris necrotic ring virus, a new species in the genus Carmovirus.</title>
        <authorList>
            <person name="Takemoto Y."/>
            <person name="Kanehira T."/>
            <person name="Shinohara M."/>
            <person name="Yamashita S."/>
            <person name="Hibi T."/>
        </authorList>
    </citation>
    <scope>NUCLEOTIDE SEQUENCE [LARGE SCALE GENOMIC DNA]</scope>
</reference>
<dbReference type="RefSeq" id="NP_038456.1">
    <property type="nucleotide sequence ID" value="NC_002187.1"/>
</dbReference>
<evidence type="ECO:0000313" key="4">
    <source>
        <dbReference type="EMBL" id="BAA92794.1"/>
    </source>
</evidence>
<dbReference type="KEGG" id="vg:1449672"/>
<organism evidence="4 5">
    <name type="scientific">Japanese iris necrotic ring virus</name>
    <dbReference type="NCBI Taxonomy" id="77344"/>
    <lineage>
        <taxon>Viruses</taxon>
        <taxon>Riboviria</taxon>
        <taxon>Orthornavirae</taxon>
        <taxon>Kitrinoviricota</taxon>
        <taxon>Tolucaviricetes</taxon>
        <taxon>Tolivirales</taxon>
        <taxon>Tombusviridae</taxon>
        <taxon>Procedovirinae</taxon>
        <taxon>Betacarmovirus</taxon>
        <taxon>Betacarmovirus iridis</taxon>
    </lineage>
</organism>
<dbReference type="Pfam" id="PF05318">
    <property type="entry name" value="Tombus_movement"/>
    <property type="match status" value="1"/>
</dbReference>
<dbReference type="InterPro" id="IPR007982">
    <property type="entry name" value="Tombusvirus_movement"/>
</dbReference>